<protein>
    <submittedName>
        <fullName evidence="5">Peptidase</fullName>
    </submittedName>
</protein>
<evidence type="ECO:0000259" key="3">
    <source>
        <dbReference type="Pfam" id="PF16313"/>
    </source>
</evidence>
<dbReference type="Pfam" id="PF16313">
    <property type="entry name" value="DUF4953"/>
    <property type="match status" value="1"/>
</dbReference>
<organism evidence="5 6">
    <name type="scientific">Sphingomonas spermidinifaciens</name>
    <dbReference type="NCBI Taxonomy" id="1141889"/>
    <lineage>
        <taxon>Bacteria</taxon>
        <taxon>Pseudomonadati</taxon>
        <taxon>Pseudomonadota</taxon>
        <taxon>Alphaproteobacteria</taxon>
        <taxon>Sphingomonadales</taxon>
        <taxon>Sphingomonadaceae</taxon>
        <taxon>Sphingomonas</taxon>
    </lineage>
</organism>
<dbReference type="RefSeq" id="WP_096342570.1">
    <property type="nucleotide sequence ID" value="NZ_NWMW01000001.1"/>
</dbReference>
<dbReference type="InterPro" id="IPR034032">
    <property type="entry name" value="Zn_MMP-like_bac"/>
</dbReference>
<keyword evidence="6" id="KW-1185">Reference proteome</keyword>
<evidence type="ECO:0000256" key="2">
    <source>
        <dbReference type="SAM" id="SignalP"/>
    </source>
</evidence>
<dbReference type="Pfam" id="PF17148">
    <property type="entry name" value="DUF5117"/>
    <property type="match status" value="1"/>
</dbReference>
<evidence type="ECO:0000259" key="4">
    <source>
        <dbReference type="Pfam" id="PF17148"/>
    </source>
</evidence>
<comment type="caution">
    <text evidence="5">The sequence shown here is derived from an EMBL/GenBank/DDBJ whole genome shotgun (WGS) entry which is preliminary data.</text>
</comment>
<reference evidence="5 6" key="1">
    <citation type="submission" date="2017-09" db="EMBL/GenBank/DDBJ databases">
        <title>Sphingomonas spermidinifaciens 9NM-10, whole genome shotgun sequence.</title>
        <authorList>
            <person name="Feng G."/>
            <person name="Zhu H."/>
        </authorList>
    </citation>
    <scope>NUCLEOTIDE SEQUENCE [LARGE SCALE GENOMIC DNA]</scope>
    <source>
        <strain evidence="5 6">9NM-10</strain>
    </source>
</reference>
<dbReference type="Gene3D" id="3.40.390.10">
    <property type="entry name" value="Collagenase (Catalytic Domain)"/>
    <property type="match status" value="1"/>
</dbReference>
<accession>A0A2A4B8C0</accession>
<dbReference type="InterPro" id="IPR033413">
    <property type="entry name" value="DUF5117"/>
</dbReference>
<dbReference type="CDD" id="cd04276">
    <property type="entry name" value="ZnMc_MMP_like_2"/>
    <property type="match status" value="1"/>
</dbReference>
<dbReference type="InterPro" id="IPR032534">
    <property type="entry name" value="EcxA_zinc-bd"/>
</dbReference>
<sequence length="800" mass="84597">MRHGWLAAAAVVALGGAAHAQNRTEAPLLAIKADPADGRVLVTLPPPDAHGIAGRFIHVAALRSGLGSAEIALDRGQVGPEQLLAFRRYGKKVAVTFENTRFRASGDAGTERGARESFAFSIAAMLDIVSTGADGSLTVDLAPFLTRDILNVADALNGSGSGADLAQGGRAGKGFKLAGDLSAVDLASIKAFPDNIEIDAVQTYVSDTPGREVSSIAPEPRQASFTVHHSLIRLPPPGFAPRRLDIRSGSFGNSYYDYGSPLGAPVLRQVANRFRLEKVDPGAARSRVRKPIVFYIDPAAPEPIRTALMEGVNYWKEAFEAAGLIDAFRAEILPPGADPMDVRYNMVNWSNRLTRGWSYGGGITDPRTGEIIKGNVVIGALRVRQDMIIFEGLVGTAGNGSGGAQDPVKASLDRIRQLGAHEVGHALGLMHNFAASTQDRASVMDYPGPRVKVAGGALDLSDAYAPGIGAWDRFAVDWLYGAADDTGGLAKAAAAKGLRYATDTDGRSADAPNPYGSMWDDGADPLAHLAHQLEVRRVALSRFGPQVLRAGEPLSDLRRKFVPIWLFHRYAVDAAGKLIGGIDTRYALAGDGGPPPAPVPAAMQLAAIDALVGTLSAEALTVPASLVMPLSSATNVTGDPQYNQEVLRTAAGPAFDPLVAADVAAQVPLDSLLAPARLARLVEQHRRDPSLPGIEAVLDRLDRQVLTPGTDPVARRIAWRAAMTMALTARDAATSPEVTAALGDRLKRLAVRAGKGDAWSRYLADVLGDEERLKAELAKRQAKPAIPPGMPIESDWFGSE</sequence>
<feature type="region of interest" description="Disordered" evidence="1">
    <location>
        <begin position="780"/>
        <end position="800"/>
    </location>
</feature>
<feature type="domain" description="DUF5117" evidence="4">
    <location>
        <begin position="76"/>
        <end position="278"/>
    </location>
</feature>
<dbReference type="SUPFAM" id="SSF55486">
    <property type="entry name" value="Metalloproteases ('zincins'), catalytic domain"/>
    <property type="match status" value="1"/>
</dbReference>
<evidence type="ECO:0000313" key="6">
    <source>
        <dbReference type="Proteomes" id="UP000218366"/>
    </source>
</evidence>
<keyword evidence="2" id="KW-0732">Signal</keyword>
<dbReference type="PANTHER" id="PTHR38478">
    <property type="entry name" value="PEPTIDASE M1A AND M12B"/>
    <property type="match status" value="1"/>
</dbReference>
<feature type="signal peptide" evidence="2">
    <location>
        <begin position="1"/>
        <end position="20"/>
    </location>
</feature>
<dbReference type="AlphaFoldDB" id="A0A2A4B8C0"/>
<proteinExistence type="predicted"/>
<feature type="chain" id="PRO_5012381594" evidence="2">
    <location>
        <begin position="21"/>
        <end position="800"/>
    </location>
</feature>
<dbReference type="OrthoDB" id="9776599at2"/>
<dbReference type="PANTHER" id="PTHR38478:SF1">
    <property type="entry name" value="ZINC DEPENDENT METALLOPROTEASE DOMAIN LIPOPROTEIN"/>
    <property type="match status" value="1"/>
</dbReference>
<dbReference type="InterPro" id="IPR024079">
    <property type="entry name" value="MetalloPept_cat_dom_sf"/>
</dbReference>
<evidence type="ECO:0000313" key="5">
    <source>
        <dbReference type="EMBL" id="PCD04175.1"/>
    </source>
</evidence>
<dbReference type="Proteomes" id="UP000218366">
    <property type="component" value="Unassembled WGS sequence"/>
</dbReference>
<gene>
    <name evidence="5" type="ORF">COC42_07745</name>
</gene>
<name>A0A2A4B8C0_9SPHN</name>
<dbReference type="GO" id="GO:0008237">
    <property type="term" value="F:metallopeptidase activity"/>
    <property type="evidence" value="ECO:0007669"/>
    <property type="project" value="InterPro"/>
</dbReference>
<evidence type="ECO:0000256" key="1">
    <source>
        <dbReference type="SAM" id="MobiDB-lite"/>
    </source>
</evidence>
<dbReference type="EMBL" id="NWMW01000001">
    <property type="protein sequence ID" value="PCD04175.1"/>
    <property type="molecule type" value="Genomic_DNA"/>
</dbReference>
<feature type="domain" description="EcxA zinc-binding" evidence="3">
    <location>
        <begin position="407"/>
        <end position="708"/>
    </location>
</feature>